<dbReference type="SUPFAM" id="SSF53474">
    <property type="entry name" value="alpha/beta-Hydrolases"/>
    <property type="match status" value="1"/>
</dbReference>
<dbReference type="Pfam" id="PF00561">
    <property type="entry name" value="Abhydrolase_1"/>
    <property type="match status" value="1"/>
</dbReference>
<organism evidence="2 3">
    <name type="scientific">Thauera sinica</name>
    <dbReference type="NCBI Taxonomy" id="2665146"/>
    <lineage>
        <taxon>Bacteria</taxon>
        <taxon>Pseudomonadati</taxon>
        <taxon>Pseudomonadota</taxon>
        <taxon>Betaproteobacteria</taxon>
        <taxon>Rhodocyclales</taxon>
        <taxon>Zoogloeaceae</taxon>
        <taxon>Thauera</taxon>
    </lineage>
</organism>
<name>A0ABW1AXN8_9RHOO</name>
<dbReference type="RefSeq" id="WP_096449803.1">
    <property type="nucleotide sequence ID" value="NZ_JBHSOG010000101.1"/>
</dbReference>
<dbReference type="EMBL" id="JBHSOG010000101">
    <property type="protein sequence ID" value="MFC5771908.1"/>
    <property type="molecule type" value="Genomic_DNA"/>
</dbReference>
<dbReference type="PRINTS" id="PR00111">
    <property type="entry name" value="ABHYDROLASE"/>
</dbReference>
<evidence type="ECO:0000313" key="3">
    <source>
        <dbReference type="Proteomes" id="UP001595974"/>
    </source>
</evidence>
<evidence type="ECO:0000259" key="1">
    <source>
        <dbReference type="Pfam" id="PF00561"/>
    </source>
</evidence>
<accession>A0ABW1AXN8</accession>
<reference evidence="3" key="1">
    <citation type="journal article" date="2019" name="Int. J. Syst. Evol. Microbiol.">
        <title>The Global Catalogue of Microorganisms (GCM) 10K type strain sequencing project: providing services to taxonomists for standard genome sequencing and annotation.</title>
        <authorList>
            <consortium name="The Broad Institute Genomics Platform"/>
            <consortium name="The Broad Institute Genome Sequencing Center for Infectious Disease"/>
            <person name="Wu L."/>
            <person name="Ma J."/>
        </authorList>
    </citation>
    <scope>NUCLEOTIDE SEQUENCE [LARGE SCALE GENOMIC DNA]</scope>
    <source>
        <strain evidence="3">SHR3</strain>
    </source>
</reference>
<keyword evidence="3" id="KW-1185">Reference proteome</keyword>
<feature type="domain" description="AB hydrolase-1" evidence="1">
    <location>
        <begin position="36"/>
        <end position="277"/>
    </location>
</feature>
<gene>
    <name evidence="2" type="ORF">ACFPTN_21215</name>
</gene>
<dbReference type="PANTHER" id="PTHR43798:SF33">
    <property type="entry name" value="HYDROLASE, PUTATIVE (AFU_ORTHOLOGUE AFUA_2G14860)-RELATED"/>
    <property type="match status" value="1"/>
</dbReference>
<protein>
    <submittedName>
        <fullName evidence="2">Alpha/beta fold hydrolase</fullName>
    </submittedName>
</protein>
<dbReference type="GO" id="GO:0016787">
    <property type="term" value="F:hydrolase activity"/>
    <property type="evidence" value="ECO:0007669"/>
    <property type="project" value="UniProtKB-KW"/>
</dbReference>
<evidence type="ECO:0000313" key="2">
    <source>
        <dbReference type="EMBL" id="MFC5771908.1"/>
    </source>
</evidence>
<keyword evidence="2" id="KW-0378">Hydrolase</keyword>
<comment type="caution">
    <text evidence="2">The sequence shown here is derived from an EMBL/GenBank/DDBJ whole genome shotgun (WGS) entry which is preliminary data.</text>
</comment>
<dbReference type="InterPro" id="IPR029058">
    <property type="entry name" value="AB_hydrolase_fold"/>
</dbReference>
<dbReference type="PANTHER" id="PTHR43798">
    <property type="entry name" value="MONOACYLGLYCEROL LIPASE"/>
    <property type="match status" value="1"/>
</dbReference>
<proteinExistence type="predicted"/>
<dbReference type="Gene3D" id="3.40.50.1820">
    <property type="entry name" value="alpha/beta hydrolase"/>
    <property type="match status" value="1"/>
</dbReference>
<sequence>MSLWLDFLGAEIRYVDTPSFGCVRIAEAGKGNAESLILMHGMGGHLEAYAKNVLALANTFHVVAFDFIGHGLSEKRTDVDYMPSTYAAMLAELMDVLGIERAHISGESLGGWVAGLFAVRHPGRVRRLVLNTAGGIPVVSEKGRRDLQELDELNKKNFGKPPSVETVRMRMQWLLHKANWHLLDDELIGCRLAFYTRPEFQKSAPLVFSLVTRQSEVETRGEMMPVEDLQCDTLFFWTRDNPIHDVAAAEAACVRNPRAKLYVMKADAAHWPQYEAPDEFNAVMRTYLLTGEV</sequence>
<dbReference type="Proteomes" id="UP001595974">
    <property type="component" value="Unassembled WGS sequence"/>
</dbReference>
<dbReference type="InterPro" id="IPR000073">
    <property type="entry name" value="AB_hydrolase_1"/>
</dbReference>
<dbReference type="InterPro" id="IPR050266">
    <property type="entry name" value="AB_hydrolase_sf"/>
</dbReference>